<dbReference type="Pfam" id="PF13391">
    <property type="entry name" value="HNH_2"/>
    <property type="match status" value="1"/>
</dbReference>
<evidence type="ECO:0000259" key="1">
    <source>
        <dbReference type="Pfam" id="PF13391"/>
    </source>
</evidence>
<gene>
    <name evidence="2" type="ORF">JI751_16635</name>
</gene>
<keyword evidence="2" id="KW-0540">Nuclease</keyword>
<accession>A0ABS1LC41</accession>
<keyword evidence="2" id="KW-0255">Endonuclease</keyword>
<dbReference type="GO" id="GO:0004519">
    <property type="term" value="F:endonuclease activity"/>
    <property type="evidence" value="ECO:0007669"/>
    <property type="project" value="UniProtKB-KW"/>
</dbReference>
<organism evidence="2 3">
    <name type="scientific">Nocardioides baculatus</name>
    <dbReference type="NCBI Taxonomy" id="2801337"/>
    <lineage>
        <taxon>Bacteria</taxon>
        <taxon>Bacillati</taxon>
        <taxon>Actinomycetota</taxon>
        <taxon>Actinomycetes</taxon>
        <taxon>Propionibacteriales</taxon>
        <taxon>Nocardioidaceae</taxon>
        <taxon>Nocardioides</taxon>
    </lineage>
</organism>
<comment type="caution">
    <text evidence="2">The sequence shown here is derived from an EMBL/GenBank/DDBJ whole genome shotgun (WGS) entry which is preliminary data.</text>
</comment>
<dbReference type="RefSeq" id="WP_201939058.1">
    <property type="nucleotide sequence ID" value="NZ_JAERSG010000005.1"/>
</dbReference>
<dbReference type="Proteomes" id="UP000636918">
    <property type="component" value="Unassembled WGS sequence"/>
</dbReference>
<reference evidence="2 3" key="1">
    <citation type="submission" date="2021-01" db="EMBL/GenBank/DDBJ databases">
        <title>Genome seq and assembly of Nocardiodes sp. G10.</title>
        <authorList>
            <person name="Chhetri G."/>
        </authorList>
    </citation>
    <scope>NUCLEOTIDE SEQUENCE [LARGE SCALE GENOMIC DNA]</scope>
    <source>
        <strain evidence="2 3">G10</strain>
    </source>
</reference>
<feature type="domain" description="HNH nuclease" evidence="1">
    <location>
        <begin position="157"/>
        <end position="205"/>
    </location>
</feature>
<protein>
    <submittedName>
        <fullName evidence="2">HNH endonuclease</fullName>
    </submittedName>
</protein>
<evidence type="ECO:0000313" key="3">
    <source>
        <dbReference type="Proteomes" id="UP000636918"/>
    </source>
</evidence>
<evidence type="ECO:0000313" key="2">
    <source>
        <dbReference type="EMBL" id="MBL0749249.1"/>
    </source>
</evidence>
<keyword evidence="2" id="KW-0378">Hydrolase</keyword>
<sequence length="254" mass="27257">MAKTYGHEFPERPLMAVISDLLGIAHFTTSRGSTVRADFLAATLTALDGDATGLNKDELLAACVAVATGAEFDRSLLSPGGTVTNAALQVIVDGITEKGVRGRLAGRPLAEAAPFELTDFDPDDVRDERNRQLAERAAREGQNRFRTNVLNAYGGRCALSRSDAVPALEAAHITPYLGARTDVISNGICLRADLHRLWDRGQIALQEDTKQILISGAMRATTYADLAGQRASLPSGENSPSWAALRAHRMWCGL</sequence>
<keyword evidence="3" id="KW-1185">Reference proteome</keyword>
<name>A0ABS1LC41_9ACTN</name>
<proteinExistence type="predicted"/>
<dbReference type="InterPro" id="IPR003615">
    <property type="entry name" value="HNH_nuc"/>
</dbReference>
<dbReference type="EMBL" id="JAERSG010000005">
    <property type="protein sequence ID" value="MBL0749249.1"/>
    <property type="molecule type" value="Genomic_DNA"/>
</dbReference>